<dbReference type="InterPro" id="IPR051911">
    <property type="entry name" value="SDR_oxidoreductase"/>
</dbReference>
<dbReference type="EMBL" id="JBANDC010000016">
    <property type="protein sequence ID" value="MEM4989666.1"/>
    <property type="molecule type" value="Genomic_DNA"/>
</dbReference>
<dbReference type="SUPFAM" id="SSF51735">
    <property type="entry name" value="NAD(P)-binding Rossmann-fold domains"/>
    <property type="match status" value="1"/>
</dbReference>
<dbReference type="PROSITE" id="PS00061">
    <property type="entry name" value="ADH_SHORT"/>
    <property type="match status" value="1"/>
</dbReference>
<reference evidence="5 6" key="1">
    <citation type="submission" date="2024-02" db="EMBL/GenBank/DDBJ databases">
        <title>Draft genome sequence of Collimonas sp. strain H4R21, an effective mineral-weathering bacterial strain isolated from the beech rhizosphere.</title>
        <authorList>
            <person name="Morin E."/>
            <person name="Uroz S."/>
            <person name="Leveau J.H.J."/>
            <person name="Kumar R."/>
            <person name="Rey M.W."/>
            <person name="Pham J."/>
        </authorList>
    </citation>
    <scope>NUCLEOTIDE SEQUENCE [LARGE SCALE GENOMIC DNA]</scope>
    <source>
        <strain evidence="5 6">H4R21</strain>
    </source>
</reference>
<keyword evidence="2" id="KW-0560">Oxidoreductase</keyword>
<evidence type="ECO:0000256" key="2">
    <source>
        <dbReference type="ARBA" id="ARBA00023002"/>
    </source>
</evidence>
<evidence type="ECO:0000256" key="1">
    <source>
        <dbReference type="ARBA" id="ARBA00006484"/>
    </source>
</evidence>
<protein>
    <submittedName>
        <fullName evidence="5">Oxidoreductase</fullName>
    </submittedName>
</protein>
<dbReference type="PANTHER" id="PTHR43976:SF16">
    <property type="entry name" value="SHORT-CHAIN DEHYDROGENASE_REDUCTASE FAMILY PROTEIN"/>
    <property type="match status" value="1"/>
</dbReference>
<comment type="caution">
    <text evidence="5">The sequence shown here is derived from an EMBL/GenBank/DDBJ whole genome shotgun (WGS) entry which is preliminary data.</text>
</comment>
<evidence type="ECO:0000256" key="3">
    <source>
        <dbReference type="RuleBase" id="RU000363"/>
    </source>
</evidence>
<keyword evidence="6" id="KW-1185">Reference proteome</keyword>
<dbReference type="PANTHER" id="PTHR43976">
    <property type="entry name" value="SHORT CHAIN DEHYDROGENASE"/>
    <property type="match status" value="1"/>
</dbReference>
<dbReference type="Pfam" id="PF00106">
    <property type="entry name" value="adh_short"/>
    <property type="match status" value="1"/>
</dbReference>
<dbReference type="InterPro" id="IPR057326">
    <property type="entry name" value="KR_dom"/>
</dbReference>
<feature type="domain" description="Ketoreductase" evidence="4">
    <location>
        <begin position="3"/>
        <end position="184"/>
    </location>
</feature>
<organism evidence="5 6">
    <name type="scientific">Collimonas rhizosphaerae</name>
    <dbReference type="NCBI Taxonomy" id="3126357"/>
    <lineage>
        <taxon>Bacteria</taxon>
        <taxon>Pseudomonadati</taxon>
        <taxon>Pseudomonadota</taxon>
        <taxon>Betaproteobacteria</taxon>
        <taxon>Burkholderiales</taxon>
        <taxon>Oxalobacteraceae</taxon>
        <taxon>Collimonas</taxon>
    </lineage>
</organism>
<evidence type="ECO:0000313" key="5">
    <source>
        <dbReference type="EMBL" id="MEM4989666.1"/>
    </source>
</evidence>
<accession>A0ABU9Q076</accession>
<dbReference type="SMART" id="SM00822">
    <property type="entry name" value="PKS_KR"/>
    <property type="match status" value="1"/>
</dbReference>
<dbReference type="InterPro" id="IPR002347">
    <property type="entry name" value="SDR_fam"/>
</dbReference>
<comment type="similarity">
    <text evidence="1 3">Belongs to the short-chain dehydrogenases/reductases (SDR) family.</text>
</comment>
<proteinExistence type="inferred from homology"/>
<dbReference type="NCBIfam" id="NF004824">
    <property type="entry name" value="PRK06180.1"/>
    <property type="match status" value="1"/>
</dbReference>
<dbReference type="PRINTS" id="PR00080">
    <property type="entry name" value="SDRFAMILY"/>
</dbReference>
<dbReference type="CDD" id="cd05374">
    <property type="entry name" value="17beta-HSD-like_SDR_c"/>
    <property type="match status" value="1"/>
</dbReference>
<dbReference type="Gene3D" id="3.40.50.720">
    <property type="entry name" value="NAD(P)-binding Rossmann-like Domain"/>
    <property type="match status" value="1"/>
</dbReference>
<dbReference type="PRINTS" id="PR00081">
    <property type="entry name" value="GDHRDH"/>
</dbReference>
<dbReference type="RefSeq" id="WP_092392455.1">
    <property type="nucleotide sequence ID" value="NZ_JBANDC010000016.1"/>
</dbReference>
<gene>
    <name evidence="5" type="ORF">V8G57_19920</name>
</gene>
<name>A0ABU9Q076_9BURK</name>
<dbReference type="InterPro" id="IPR020904">
    <property type="entry name" value="Sc_DH/Rdtase_CS"/>
</dbReference>
<dbReference type="Proteomes" id="UP001495910">
    <property type="component" value="Unassembled WGS sequence"/>
</dbReference>
<dbReference type="InterPro" id="IPR036291">
    <property type="entry name" value="NAD(P)-bd_dom_sf"/>
</dbReference>
<evidence type="ECO:0000313" key="6">
    <source>
        <dbReference type="Proteomes" id="UP001495910"/>
    </source>
</evidence>
<evidence type="ECO:0000259" key="4">
    <source>
        <dbReference type="SMART" id="SM00822"/>
    </source>
</evidence>
<sequence>MSKVYFITGSSSGLGRALAEAVLSRGDKAVLAARRTEANADLAQQYPDTALAARLDVTSENDRQAALQAAIQRFGKIDVLVNNAGRGSLGAAEEFSSAQLREQMEINFIACAEMIRAVLPGMRARKSGHILNVSSIGGRVNVGGFALYGAAKFALEGYSEALHDELKPLGIRVSIIEPGAFRTEFAGQANVRPETDIPDYQPVIEPIRSYLDGVNGKQLGDPRKAAQVMIKVVESSEPPLRILLGADAYGLWEQKRAYMDEETAKWRKIGEDTACSDAAFTAIGG</sequence>